<feature type="region of interest" description="Disordered" evidence="1">
    <location>
        <begin position="1"/>
        <end position="31"/>
    </location>
</feature>
<accession>A0A0G4FRK2</accession>
<dbReference type="InterPro" id="IPR011051">
    <property type="entry name" value="RmlC_Cupin_sf"/>
</dbReference>
<protein>
    <submittedName>
        <fullName evidence="2">Uncharacterized protein</fullName>
    </submittedName>
</protein>
<dbReference type="VEuPathDB" id="CryptoDB:Cvel_18417"/>
<evidence type="ECO:0000313" key="2">
    <source>
        <dbReference type="EMBL" id="CEM17278.1"/>
    </source>
</evidence>
<dbReference type="AlphaFoldDB" id="A0A0G4FRK2"/>
<feature type="compositionally biased region" description="Basic and acidic residues" evidence="1">
    <location>
        <begin position="138"/>
        <end position="158"/>
    </location>
</feature>
<proteinExistence type="predicted"/>
<dbReference type="EMBL" id="CDMZ01000577">
    <property type="protein sequence ID" value="CEM17278.1"/>
    <property type="molecule type" value="Genomic_DNA"/>
</dbReference>
<gene>
    <name evidence="2" type="ORF">Cvel_18417</name>
</gene>
<feature type="region of interest" description="Disordered" evidence="1">
    <location>
        <begin position="127"/>
        <end position="158"/>
    </location>
</feature>
<reference evidence="2" key="1">
    <citation type="submission" date="2014-11" db="EMBL/GenBank/DDBJ databases">
        <authorList>
            <person name="Otto D Thomas"/>
            <person name="Naeem Raeece"/>
        </authorList>
    </citation>
    <scope>NUCLEOTIDE SEQUENCE</scope>
</reference>
<organism evidence="2">
    <name type="scientific">Chromera velia CCMP2878</name>
    <dbReference type="NCBI Taxonomy" id="1169474"/>
    <lineage>
        <taxon>Eukaryota</taxon>
        <taxon>Sar</taxon>
        <taxon>Alveolata</taxon>
        <taxon>Colpodellida</taxon>
        <taxon>Chromeraceae</taxon>
        <taxon>Chromera</taxon>
    </lineage>
</organism>
<evidence type="ECO:0000256" key="1">
    <source>
        <dbReference type="SAM" id="MobiDB-lite"/>
    </source>
</evidence>
<feature type="compositionally biased region" description="Basic residues" evidence="1">
    <location>
        <begin position="14"/>
        <end position="26"/>
    </location>
</feature>
<sequence>MDADVTPSLSSKKSCCHPKGTSRRTKRGETYAASEDDGIFDLLEDCVASAELSRFDAEKIRSSIRLCRLFSLEPHSTIPWEIHFNSDQRLLSWSGGGAFRVETQCVSGPHSEGPAGEKGMTIVEDESRAHKQTQSEEAEGRVSEGEEKRKRPEDPRWHVDRVNKGDWHVEPKNTFHHPVNDSASVWSTVTFHQASSEDIRETLIDDDPRFAFELRGDSVPSLLLHNPSSSRLQVFPKDAVPVE</sequence>
<dbReference type="SUPFAM" id="SSF51182">
    <property type="entry name" value="RmlC-like cupins"/>
    <property type="match status" value="1"/>
</dbReference>
<name>A0A0G4FRK2_9ALVE</name>